<organism evidence="1 2">
    <name type="scientific">Bradyrhizobium barranii subsp. apii</name>
    <dbReference type="NCBI Taxonomy" id="2819348"/>
    <lineage>
        <taxon>Bacteria</taxon>
        <taxon>Pseudomonadati</taxon>
        <taxon>Pseudomonadota</taxon>
        <taxon>Alphaproteobacteria</taxon>
        <taxon>Hyphomicrobiales</taxon>
        <taxon>Nitrobacteraceae</taxon>
        <taxon>Bradyrhizobium</taxon>
        <taxon>Bradyrhizobium barranii</taxon>
    </lineage>
</organism>
<dbReference type="AlphaFoldDB" id="A0A8T5V3B4"/>
<name>A0A8T5V3B4_9BRAD</name>
<dbReference type="RefSeq" id="WP_166075502.1">
    <property type="nucleotide sequence ID" value="NZ_CP096255.1"/>
</dbReference>
<proteinExistence type="predicted"/>
<reference evidence="1 2" key="1">
    <citation type="journal article" date="2017" name="Syst. Appl. Microbiol.">
        <title>Soybeans inoculated with root zone soils of Canadian native legumes harbour diverse and novel Bradyrhizobium spp. that possess agricultural potential.</title>
        <authorList>
            <person name="Bromfield E.S.P."/>
            <person name="Cloutier S."/>
            <person name="Tambong J.T."/>
            <person name="Tran Thi T.V."/>
        </authorList>
    </citation>
    <scope>NUCLEOTIDE SEQUENCE [LARGE SCALE GENOMIC DNA]</scope>
    <source>
        <strain evidence="1 2">1S5</strain>
    </source>
</reference>
<dbReference type="Proteomes" id="UP000551709">
    <property type="component" value="Chromosome"/>
</dbReference>
<sequence length="414" mass="47439">MNSDITAEEIEELEEQQLDRCEQLGIEPTDYSGGAHDTIFHLSDMEGIFEALETGVQPNMFPGSRYDHPGYRKKLSRFCGEFLAGCSIAQDKFQIPLLGIWPGKVPGGLYGNLPESGRALLLFTEGAFSFFGKVFRAVAKAYPLAAEGYDAEKAASSDVEQWALLPNYQSAFDDFRTAVLDLIIRQESHDLRREFGLPSENDPPKVVSFEGEVRWEELHQGISAQDFDDQCFRFLFGHEFGHILLSRGALEYVDQIPELVLLRGNARRAYNIEINCDLIGVEYAIKLAQAKEIEPELGYAGIFLFFHIWHFVCRSVWRLQFRDEPGPSDPIYLEHPPTLIREHYALDIMSQIYDEEEQARVLKFRLGLYRMLQSFWSRMFPILDDLRSRGIGDHIEPEVATSLNPHFAKIYRRP</sequence>
<dbReference type="EMBL" id="CP096255">
    <property type="protein sequence ID" value="UPT86958.1"/>
    <property type="molecule type" value="Genomic_DNA"/>
</dbReference>
<accession>A0A8T5V3B4</accession>
<gene>
    <name evidence="1" type="ORF">HAP41_0000043215</name>
</gene>
<protein>
    <submittedName>
        <fullName evidence="1">Uncharacterized protein</fullName>
    </submittedName>
</protein>
<evidence type="ECO:0000313" key="1">
    <source>
        <dbReference type="EMBL" id="UPT86958.1"/>
    </source>
</evidence>
<evidence type="ECO:0000313" key="2">
    <source>
        <dbReference type="Proteomes" id="UP000551709"/>
    </source>
</evidence>